<keyword evidence="5" id="KW-0143">Chaperone</keyword>
<reference evidence="7 8" key="1">
    <citation type="submission" date="2019-03" db="EMBL/GenBank/DDBJ databases">
        <title>Single cell metagenomics reveals metabolic interactions within the superorganism composed of flagellate Streblomastix strix and complex community of Bacteroidetes bacteria on its surface.</title>
        <authorList>
            <person name="Treitli S.C."/>
            <person name="Kolisko M."/>
            <person name="Husnik F."/>
            <person name="Keeling P."/>
            <person name="Hampl V."/>
        </authorList>
    </citation>
    <scope>NUCLEOTIDE SEQUENCE [LARGE SCALE GENOMIC DNA]</scope>
    <source>
        <strain evidence="7">ST1C</strain>
    </source>
</reference>
<dbReference type="OrthoDB" id="1938156at2759"/>
<sequence length="597" mass="69433">MDPQSGNWTYRKMVSGPPALFDNLTHIYTLILNLKKDSIAILVDDDVKLERKIIKQTLIDMDNEEKMKKEFNQVRQKYEKYRIQNKIPKNPPTIHRYPIPLFDASIFPPRLIPDPKHIKPSNWVDEKFIPDKKDVKPSDWDGDDPNITPQFIQDPEDKKPDDWNEDIPLNIPDNEAAKPQNWNENEKGSWNPPLIPNPQCQNNKCGKWEPKLIPNKNFRVGSGQGKKWQQRTIPNPKYKGPWNQRMIKNQQYFEYIQGELLNLNWHWATIGQNKGIEFWMASRQNANKDKEQKGEKNKNQSNETELVLQDNELQQISLQSTSQQSSSLKKVASLQIEINSGPGNVIFNNIYIGDNVKEAKRLRKQIWKPRSSIQKQRKRNMEVEESSLRVKKLSNTGFRGYLIEGDEIYFSDKDQYLKIFGPDELKFETITINQTKKVDKIKKVEVQQSHEAIETNHNPQDSITPTNSDPQQVMKIHRISMTQRRGILWICFKELLRHNGLIAIAIVLTLLMMVIIPLFLLCLLQTQGEKINKAMQERQTHQQQQLQQQGSSNNNQETAIQPAQNPNSKEQNKESQDADQKTQSNSPNQAVSKPKEE</sequence>
<comment type="caution">
    <text evidence="7">The sequence shown here is derived from an EMBL/GenBank/DDBJ whole genome shotgun (WGS) entry which is preliminary data.</text>
</comment>
<feature type="region of interest" description="Disordered" evidence="6">
    <location>
        <begin position="535"/>
        <end position="597"/>
    </location>
</feature>
<accession>A0A5J4W3K1</accession>
<feature type="compositionally biased region" description="Basic and acidic residues" evidence="6">
    <location>
        <begin position="570"/>
        <end position="580"/>
    </location>
</feature>
<dbReference type="AlphaFoldDB" id="A0A5J4W3K1"/>
<evidence type="ECO:0000256" key="4">
    <source>
        <dbReference type="ARBA" id="ARBA00023136"/>
    </source>
</evidence>
<name>A0A5J4W3K1_9EUKA</name>
<dbReference type="SUPFAM" id="SSF63887">
    <property type="entry name" value="P-domain of calnexin/calreticulin"/>
    <property type="match status" value="1"/>
</dbReference>
<dbReference type="InterPro" id="IPR009033">
    <property type="entry name" value="Calreticulin/calnexin_P_dom_sf"/>
</dbReference>
<evidence type="ECO:0000313" key="8">
    <source>
        <dbReference type="Proteomes" id="UP000324800"/>
    </source>
</evidence>
<dbReference type="PANTHER" id="PTHR11073:SF1">
    <property type="entry name" value="CALNEXIN 14D-RELATED"/>
    <property type="match status" value="1"/>
</dbReference>
<dbReference type="GO" id="GO:0006457">
    <property type="term" value="P:protein folding"/>
    <property type="evidence" value="ECO:0007669"/>
    <property type="project" value="InterPro"/>
</dbReference>
<feature type="region of interest" description="Disordered" evidence="6">
    <location>
        <begin position="129"/>
        <end position="241"/>
    </location>
</feature>
<dbReference type="EMBL" id="SNRW01003662">
    <property type="protein sequence ID" value="KAA6389242.1"/>
    <property type="molecule type" value="Genomic_DNA"/>
</dbReference>
<dbReference type="GO" id="GO:0005789">
    <property type="term" value="C:endoplasmic reticulum membrane"/>
    <property type="evidence" value="ECO:0007669"/>
    <property type="project" value="UniProtKB-SubCell"/>
</dbReference>
<keyword evidence="3 5" id="KW-1133">Transmembrane helix</keyword>
<evidence type="ECO:0000256" key="6">
    <source>
        <dbReference type="SAM" id="MobiDB-lite"/>
    </source>
</evidence>
<dbReference type="GO" id="GO:0036503">
    <property type="term" value="P:ERAD pathway"/>
    <property type="evidence" value="ECO:0007669"/>
    <property type="project" value="TreeGrafter"/>
</dbReference>
<dbReference type="GO" id="GO:0005509">
    <property type="term" value="F:calcium ion binding"/>
    <property type="evidence" value="ECO:0007669"/>
    <property type="project" value="InterPro"/>
</dbReference>
<organism evidence="7 8">
    <name type="scientific">Streblomastix strix</name>
    <dbReference type="NCBI Taxonomy" id="222440"/>
    <lineage>
        <taxon>Eukaryota</taxon>
        <taxon>Metamonada</taxon>
        <taxon>Preaxostyla</taxon>
        <taxon>Oxymonadida</taxon>
        <taxon>Streblomastigidae</taxon>
        <taxon>Streblomastix</taxon>
    </lineage>
</organism>
<feature type="compositionally biased region" description="Basic and acidic residues" evidence="6">
    <location>
        <begin position="129"/>
        <end position="139"/>
    </location>
</feature>
<keyword evidence="2 5" id="KW-0812">Transmembrane</keyword>
<dbReference type="Pfam" id="PF00262">
    <property type="entry name" value="Calreticulin"/>
    <property type="match status" value="1"/>
</dbReference>
<comment type="subcellular location">
    <subcellularLocation>
        <location evidence="1">Endoplasmic reticulum membrane</location>
        <topology evidence="1">Single-pass membrane protein</topology>
    </subcellularLocation>
</comment>
<keyword evidence="4 5" id="KW-0472">Membrane</keyword>
<dbReference type="Proteomes" id="UP000324800">
    <property type="component" value="Unassembled WGS sequence"/>
</dbReference>
<dbReference type="Gene3D" id="2.10.250.10">
    <property type="entry name" value="Calreticulin/calnexin, P domain"/>
    <property type="match status" value="1"/>
</dbReference>
<feature type="transmembrane region" description="Helical" evidence="5">
    <location>
        <begin position="501"/>
        <end position="524"/>
    </location>
</feature>
<dbReference type="InterPro" id="IPR001580">
    <property type="entry name" value="Calret/calnex"/>
</dbReference>
<keyword evidence="5" id="KW-0256">Endoplasmic reticulum</keyword>
<proteinExistence type="inferred from homology"/>
<dbReference type="Gene3D" id="2.60.120.200">
    <property type="match status" value="1"/>
</dbReference>
<dbReference type="GO" id="GO:0051082">
    <property type="term" value="F:unfolded protein binding"/>
    <property type="evidence" value="ECO:0007669"/>
    <property type="project" value="InterPro"/>
</dbReference>
<dbReference type="PRINTS" id="PR00626">
    <property type="entry name" value="CALRETICULIN"/>
</dbReference>
<evidence type="ECO:0000256" key="1">
    <source>
        <dbReference type="ARBA" id="ARBA00004389"/>
    </source>
</evidence>
<evidence type="ECO:0000256" key="3">
    <source>
        <dbReference type="ARBA" id="ARBA00022989"/>
    </source>
</evidence>
<evidence type="ECO:0000313" key="7">
    <source>
        <dbReference type="EMBL" id="KAA6389242.1"/>
    </source>
</evidence>
<evidence type="ECO:0000256" key="5">
    <source>
        <dbReference type="RuleBase" id="RU362126"/>
    </source>
</evidence>
<gene>
    <name evidence="7" type="ORF">EZS28_015229</name>
</gene>
<feature type="compositionally biased region" description="Polar residues" evidence="6">
    <location>
        <begin position="550"/>
        <end position="569"/>
    </location>
</feature>
<protein>
    <submittedName>
        <fullName evidence="7">Putative calnexin protein</fullName>
    </submittedName>
</protein>
<evidence type="ECO:0000256" key="2">
    <source>
        <dbReference type="ARBA" id="ARBA00022692"/>
    </source>
</evidence>
<feature type="compositionally biased region" description="Polar residues" evidence="6">
    <location>
        <begin position="581"/>
        <end position="591"/>
    </location>
</feature>
<comment type="similarity">
    <text evidence="5">Belongs to the calreticulin family.</text>
</comment>
<dbReference type="PANTHER" id="PTHR11073">
    <property type="entry name" value="CALRETICULIN AND CALNEXIN"/>
    <property type="match status" value="1"/>
</dbReference>